<comment type="similarity">
    <text evidence="1 4">Belongs to the glycosyl hydrolase 57 family.</text>
</comment>
<comment type="similarity">
    <text evidence="2">Belongs to the glycosyltransferase group 1 family. Glycosyltransferase 4 subfamily.</text>
</comment>
<dbReference type="Proteomes" id="UP000265801">
    <property type="component" value="Unassembled WGS sequence"/>
</dbReference>
<proteinExistence type="inferred from homology"/>
<dbReference type="CDD" id="cd03801">
    <property type="entry name" value="GT4_PimA-like"/>
    <property type="match status" value="1"/>
</dbReference>
<dbReference type="EMBL" id="QXIR01000023">
    <property type="protein sequence ID" value="RIW31052.1"/>
    <property type="molecule type" value="Genomic_DNA"/>
</dbReference>
<name>A0A3A1QTK5_9BACI</name>
<keyword evidence="9" id="KW-1185">Reference proteome</keyword>
<organism evidence="8 9">
    <name type="scientific">Bacillus salacetis</name>
    <dbReference type="NCBI Taxonomy" id="2315464"/>
    <lineage>
        <taxon>Bacteria</taxon>
        <taxon>Bacillati</taxon>
        <taxon>Bacillota</taxon>
        <taxon>Bacilli</taxon>
        <taxon>Bacillales</taxon>
        <taxon>Bacillaceae</taxon>
        <taxon>Bacillus</taxon>
    </lineage>
</organism>
<evidence type="ECO:0000256" key="1">
    <source>
        <dbReference type="ARBA" id="ARBA00006821"/>
    </source>
</evidence>
<evidence type="ECO:0000313" key="8">
    <source>
        <dbReference type="EMBL" id="RIW31052.1"/>
    </source>
</evidence>
<dbReference type="SUPFAM" id="SSF53756">
    <property type="entry name" value="UDP-Glycosyltransferase/glycogen phosphorylase"/>
    <property type="match status" value="1"/>
</dbReference>
<dbReference type="PANTHER" id="PTHR45947">
    <property type="entry name" value="SULFOQUINOVOSYL TRANSFERASE SQD2"/>
    <property type="match status" value="1"/>
</dbReference>
<dbReference type="Pfam" id="PF13439">
    <property type="entry name" value="Glyco_transf_4"/>
    <property type="match status" value="1"/>
</dbReference>
<feature type="domain" description="Glycosyl transferase family 1" evidence="5">
    <location>
        <begin position="588"/>
        <end position="744"/>
    </location>
</feature>
<dbReference type="RefSeq" id="WP_119548271.1">
    <property type="nucleotide sequence ID" value="NZ_QXIR01000023.1"/>
</dbReference>
<reference evidence="8 9" key="1">
    <citation type="submission" date="2018-09" db="EMBL/GenBank/DDBJ databases">
        <title>Bacillus saliacetes sp. nov., isolated from Thai shrimp paste (Ka-pi).</title>
        <authorList>
            <person name="Daroonpunt R."/>
            <person name="Tanasupawat S."/>
            <person name="Yiamsombut S."/>
        </authorList>
    </citation>
    <scope>NUCLEOTIDE SEQUENCE [LARGE SCALE GENOMIC DNA]</scope>
    <source>
        <strain evidence="8 9">SKP7-4</strain>
    </source>
</reference>
<feature type="domain" description="Glycoside hydrolase family 57 N-terminal" evidence="6">
    <location>
        <begin position="91"/>
        <end position="218"/>
    </location>
</feature>
<keyword evidence="8" id="KW-0808">Transferase</keyword>
<dbReference type="Pfam" id="PF00534">
    <property type="entry name" value="Glycos_transf_1"/>
    <property type="match status" value="1"/>
</dbReference>
<comment type="caution">
    <text evidence="8">The sequence shown here is derived from an EMBL/GenBank/DDBJ whole genome shotgun (WGS) entry which is preliminary data.</text>
</comment>
<keyword evidence="3 4" id="KW-0119">Carbohydrate metabolism</keyword>
<dbReference type="Gene3D" id="3.20.110.10">
    <property type="entry name" value="Glycoside hydrolase 38, N terminal domain"/>
    <property type="match status" value="1"/>
</dbReference>
<dbReference type="InterPro" id="IPR001296">
    <property type="entry name" value="Glyco_trans_1"/>
</dbReference>
<protein>
    <submittedName>
        <fullName evidence="8">Glycosyltransferase</fullName>
    </submittedName>
</protein>
<dbReference type="InterPro" id="IPR028098">
    <property type="entry name" value="Glyco_trans_4-like_N"/>
</dbReference>
<dbReference type="InterPro" id="IPR011330">
    <property type="entry name" value="Glyco_hydro/deAcase_b/a-brl"/>
</dbReference>
<sequence length="776" mass="89132">MEKKSLSLLVLSNTISRFPSDLKKNTDFIYQLMDECLLLIQRGRKESAGIAYVMNPLVVDWLSTEEAKVQIERLFMVSMQENRIKKQENIEELYTIWMKINCDIPSALNKLQEDKKMTVIPSLLVNFPVTHLITGWAIEMLLTQSLYLYNKHFEKQARGIWLPHCAYSPGIDLFLKEQGLDYTFVSHTTYEYSEKDDRRSAVLRTPRGLSLIPVDIRTKDFHMHTVDGLSSRADELIEELIDKGYSIEPFIEQTMLNQQDSLTRAGFGYLGMDEGKAILSDGVLVLMRELHTLEQKIKEWKTPQKSQPRVYKQLIREWMACLHYLITYEELDSTCLQAFMELSQQKQISENIHLLEYREGLEYLPLQIGESRPSEEKVLSPNRQPTVLMLSWEYPPNIVGGLSRHVHDLSKSLVKKGCRVIVVTASAESAPEFEEDEGVQVYRTGPLHPIEEDFLHWVMQLNLSFIEKTAEIFVKENIDLVHAHDWIVGKAAEMVKRHYHIPLLTTIHATESGRNQGIFTELQKRIHEEEKNLVALSDQVIICSDHMKEELLQLEPKDQLPISVIPNGVYLNSVFQDDRYPLNEALLGKNYYFSIGRTVHEKGFETIIETSLLISKEKNIHFVIAGKGPLLEEYRRRVKEKGLDDFVHFVGYVSDAERNTLLFHSEAVIFPSIYEPFGIVALEAMAARKAVIASKTGGLKSLVEHGNAGLLFDPGNAESLKSCILELNQSNSLKTKMGDNGYKMAEMMFSWERISKQTMEIYEELTLQHRVEGSLL</sequence>
<evidence type="ECO:0000313" key="9">
    <source>
        <dbReference type="Proteomes" id="UP000265801"/>
    </source>
</evidence>
<evidence type="ECO:0000259" key="6">
    <source>
        <dbReference type="Pfam" id="PF03065"/>
    </source>
</evidence>
<dbReference type="GO" id="GO:0016757">
    <property type="term" value="F:glycosyltransferase activity"/>
    <property type="evidence" value="ECO:0007669"/>
    <property type="project" value="InterPro"/>
</dbReference>
<evidence type="ECO:0000259" key="5">
    <source>
        <dbReference type="Pfam" id="PF00534"/>
    </source>
</evidence>
<evidence type="ECO:0000256" key="2">
    <source>
        <dbReference type="ARBA" id="ARBA00009481"/>
    </source>
</evidence>
<evidence type="ECO:0000259" key="7">
    <source>
        <dbReference type="Pfam" id="PF13439"/>
    </source>
</evidence>
<dbReference type="InterPro" id="IPR004300">
    <property type="entry name" value="Glyco_hydro_57_N"/>
</dbReference>
<feature type="domain" description="Glycosyltransferase subfamily 4-like N-terminal" evidence="7">
    <location>
        <begin position="399"/>
        <end position="571"/>
    </location>
</feature>
<dbReference type="Pfam" id="PF03065">
    <property type="entry name" value="Glyco_hydro_57"/>
    <property type="match status" value="1"/>
</dbReference>
<dbReference type="InterPro" id="IPR027291">
    <property type="entry name" value="Glyco_hydro_38_N_sf"/>
</dbReference>
<gene>
    <name evidence="8" type="ORF">D3H55_15700</name>
</gene>
<accession>A0A3A1QTK5</accession>
<dbReference type="Gene3D" id="3.40.50.2000">
    <property type="entry name" value="Glycogen Phosphorylase B"/>
    <property type="match status" value="2"/>
</dbReference>
<dbReference type="SUPFAM" id="SSF88713">
    <property type="entry name" value="Glycoside hydrolase/deacetylase"/>
    <property type="match status" value="1"/>
</dbReference>
<evidence type="ECO:0000256" key="4">
    <source>
        <dbReference type="RuleBase" id="RU361196"/>
    </source>
</evidence>
<dbReference type="PANTHER" id="PTHR45947:SF3">
    <property type="entry name" value="SULFOQUINOVOSYL TRANSFERASE SQD2"/>
    <property type="match status" value="1"/>
</dbReference>
<dbReference type="OrthoDB" id="9803279at2"/>
<evidence type="ECO:0000256" key="3">
    <source>
        <dbReference type="ARBA" id="ARBA00023277"/>
    </source>
</evidence>
<dbReference type="AlphaFoldDB" id="A0A3A1QTK5"/>
<dbReference type="InterPro" id="IPR050194">
    <property type="entry name" value="Glycosyltransferase_grp1"/>
</dbReference>
<dbReference type="GO" id="GO:0005975">
    <property type="term" value="P:carbohydrate metabolic process"/>
    <property type="evidence" value="ECO:0007669"/>
    <property type="project" value="InterPro"/>
</dbReference>